<evidence type="ECO:0000313" key="11">
    <source>
        <dbReference type="Proteomes" id="UP001153292"/>
    </source>
</evidence>
<reference evidence="10" key="1">
    <citation type="submission" date="2021-12" db="EMBL/GenBank/DDBJ databases">
        <authorList>
            <person name="King R."/>
        </authorList>
    </citation>
    <scope>NUCLEOTIDE SEQUENCE</scope>
</reference>
<evidence type="ECO:0000256" key="4">
    <source>
        <dbReference type="ARBA" id="ARBA00022859"/>
    </source>
</evidence>
<keyword evidence="2 6" id="KW-0399">Innate immunity</keyword>
<dbReference type="InterPro" id="IPR017331">
    <property type="entry name" value="Peptidoglycan_recognition"/>
</dbReference>
<feature type="domain" description="Peptidoglycan recognition protein family" evidence="9">
    <location>
        <begin position="29"/>
        <end position="172"/>
    </location>
</feature>
<dbReference type="PANTHER" id="PTHR11022">
    <property type="entry name" value="PEPTIDOGLYCAN RECOGNITION PROTEIN"/>
    <property type="match status" value="1"/>
</dbReference>
<dbReference type="InterPro" id="IPR015510">
    <property type="entry name" value="PGRP"/>
</dbReference>
<dbReference type="CDD" id="cd06583">
    <property type="entry name" value="PGRP"/>
    <property type="match status" value="1"/>
</dbReference>
<feature type="chain" id="PRO_5045594441" description="Peptidoglycan-recognition protein" evidence="7">
    <location>
        <begin position="19"/>
        <end position="194"/>
    </location>
</feature>
<evidence type="ECO:0000313" key="10">
    <source>
        <dbReference type="EMBL" id="CAH0402750.1"/>
    </source>
</evidence>
<protein>
    <recommendedName>
        <fullName evidence="6">Peptidoglycan-recognition protein</fullName>
    </recommendedName>
</protein>
<evidence type="ECO:0000259" key="8">
    <source>
        <dbReference type="SMART" id="SM00644"/>
    </source>
</evidence>
<dbReference type="Gene3D" id="3.40.80.10">
    <property type="entry name" value="Peptidoglycan recognition protein-like"/>
    <property type="match status" value="1"/>
</dbReference>
<feature type="signal peptide" evidence="7">
    <location>
        <begin position="1"/>
        <end position="18"/>
    </location>
</feature>
<evidence type="ECO:0000256" key="7">
    <source>
        <dbReference type="SAM" id="SignalP"/>
    </source>
</evidence>
<dbReference type="InterPro" id="IPR006619">
    <property type="entry name" value="PGRP_domain_met/bac"/>
</dbReference>
<dbReference type="SUPFAM" id="SSF55846">
    <property type="entry name" value="N-acetylmuramoyl-L-alanine amidase-like"/>
    <property type="match status" value="1"/>
</dbReference>
<sequence length="194" mass="21357">MERQTFLVLASILACSAGYPVKPYHKHSFELVCRADWGANPSGPVTMLEEPASYVVIHHTYQPGVCKTRDSCVNAMQDMQQFHQNGNGWSDIGYNFAIGGEGRVYEGRGWDVVGAHAVGYNSRSVGIAIIGDWRSETPSKASLKAVRALIETGVKLGYIEPTYTLMGHRQASSTECPGDALFNEISTWPRFRKA</sequence>
<organism evidence="10 11">
    <name type="scientific">Chilo suppressalis</name>
    <name type="common">Asiatic rice borer moth</name>
    <dbReference type="NCBI Taxonomy" id="168631"/>
    <lineage>
        <taxon>Eukaryota</taxon>
        <taxon>Metazoa</taxon>
        <taxon>Ecdysozoa</taxon>
        <taxon>Arthropoda</taxon>
        <taxon>Hexapoda</taxon>
        <taxon>Insecta</taxon>
        <taxon>Pterygota</taxon>
        <taxon>Neoptera</taxon>
        <taxon>Endopterygota</taxon>
        <taxon>Lepidoptera</taxon>
        <taxon>Glossata</taxon>
        <taxon>Ditrysia</taxon>
        <taxon>Pyraloidea</taxon>
        <taxon>Crambidae</taxon>
        <taxon>Crambinae</taxon>
        <taxon>Chilo</taxon>
    </lineage>
</organism>
<keyword evidence="3 7" id="KW-0732">Signal</keyword>
<evidence type="ECO:0000256" key="3">
    <source>
        <dbReference type="ARBA" id="ARBA00022729"/>
    </source>
</evidence>
<dbReference type="PROSITE" id="PS51257">
    <property type="entry name" value="PROKAR_LIPOPROTEIN"/>
    <property type="match status" value="1"/>
</dbReference>
<dbReference type="PANTHER" id="PTHR11022:SF77">
    <property type="entry name" value="PEPTIDOGLYCAN-RECOGNITION PROTEIN LB"/>
    <property type="match status" value="1"/>
</dbReference>
<evidence type="ECO:0000256" key="1">
    <source>
        <dbReference type="ARBA" id="ARBA00007553"/>
    </source>
</evidence>
<dbReference type="Pfam" id="PF01510">
    <property type="entry name" value="Amidase_2"/>
    <property type="match status" value="1"/>
</dbReference>
<dbReference type="SMART" id="SM00701">
    <property type="entry name" value="PGRP"/>
    <property type="match status" value="1"/>
</dbReference>
<gene>
    <name evidence="10" type="ORF">CHILSU_LOCUS5998</name>
</gene>
<dbReference type="PIRSF" id="PIRSF037945">
    <property type="entry name" value="PGRPs"/>
    <property type="match status" value="1"/>
</dbReference>
<dbReference type="InterPro" id="IPR002502">
    <property type="entry name" value="Amidase_domain"/>
</dbReference>
<accession>A0ABN8B1H4</accession>
<dbReference type="SMART" id="SM00644">
    <property type="entry name" value="Ami_2"/>
    <property type="match status" value="1"/>
</dbReference>
<keyword evidence="5" id="KW-1015">Disulfide bond</keyword>
<dbReference type="Proteomes" id="UP001153292">
    <property type="component" value="Chromosome 21"/>
</dbReference>
<name>A0ABN8B1H4_CHISP</name>
<evidence type="ECO:0000256" key="5">
    <source>
        <dbReference type="ARBA" id="ARBA00023157"/>
    </source>
</evidence>
<dbReference type="InterPro" id="IPR036505">
    <property type="entry name" value="Amidase/PGRP_sf"/>
</dbReference>
<comment type="similarity">
    <text evidence="1 6">Belongs to the N-acetylmuramoyl-L-alanine amidase 2 family.</text>
</comment>
<proteinExistence type="inferred from homology"/>
<feature type="domain" description="N-acetylmuramoyl-L-alanine amidase" evidence="8">
    <location>
        <begin position="40"/>
        <end position="178"/>
    </location>
</feature>
<evidence type="ECO:0000256" key="2">
    <source>
        <dbReference type="ARBA" id="ARBA00022588"/>
    </source>
</evidence>
<keyword evidence="11" id="KW-1185">Reference proteome</keyword>
<dbReference type="EMBL" id="OU963914">
    <property type="protein sequence ID" value="CAH0402750.1"/>
    <property type="molecule type" value="Genomic_DNA"/>
</dbReference>
<evidence type="ECO:0000259" key="9">
    <source>
        <dbReference type="SMART" id="SM00701"/>
    </source>
</evidence>
<keyword evidence="4 6" id="KW-0391">Immunity</keyword>
<evidence type="ECO:0000256" key="6">
    <source>
        <dbReference type="PIRNR" id="PIRNR037945"/>
    </source>
</evidence>